<dbReference type="KEGG" id="amur:ADH66_10215"/>
<organism evidence="3 5">
    <name type="scientific">Acutalibacter muris</name>
    <dbReference type="NCBI Taxonomy" id="1796620"/>
    <lineage>
        <taxon>Bacteria</taxon>
        <taxon>Bacillati</taxon>
        <taxon>Bacillota</taxon>
        <taxon>Clostridia</taxon>
        <taxon>Eubacteriales</taxon>
        <taxon>Acutalibacteraceae</taxon>
        <taxon>Acutalibacter</taxon>
    </lineage>
</organism>
<keyword evidence="1" id="KW-0812">Transmembrane</keyword>
<reference evidence="2" key="1">
    <citation type="journal article" date="2017" name="Genome Announc.">
        <title>High-Quality Whole-Genome Sequences of the Oligo-Mouse-Microbiota Bacterial Community.</title>
        <authorList>
            <person name="Garzetti D."/>
            <person name="Brugiroux S."/>
            <person name="Bunk B."/>
            <person name="Pukall R."/>
            <person name="McCoy K.D."/>
            <person name="Macpherson A.J."/>
            <person name="Stecher B."/>
        </authorList>
    </citation>
    <scope>NUCLEOTIDE SEQUENCE</scope>
    <source>
        <strain evidence="2">KB18</strain>
    </source>
</reference>
<evidence type="ECO:0000256" key="1">
    <source>
        <dbReference type="SAM" id="Phobius"/>
    </source>
</evidence>
<evidence type="ECO:0000313" key="4">
    <source>
        <dbReference type="Proteomes" id="UP000196710"/>
    </source>
</evidence>
<dbReference type="AlphaFoldDB" id="A0A1Z2XRB3"/>
<keyword evidence="1" id="KW-1133">Transmembrane helix</keyword>
<reference evidence="4" key="2">
    <citation type="submission" date="2017-05" db="EMBL/GenBank/DDBJ databases">
        <title>Improved OligoMM genomes.</title>
        <authorList>
            <person name="Garzetti D."/>
        </authorList>
    </citation>
    <scope>NUCLEOTIDE SEQUENCE [LARGE SCALE GENOMIC DNA]</scope>
    <source>
        <strain evidence="4">KB18</strain>
    </source>
</reference>
<dbReference type="RefSeq" id="WP_066541172.1">
    <property type="nucleotide sequence ID" value="NZ_CP021422.1"/>
</dbReference>
<keyword evidence="4" id="KW-1185">Reference proteome</keyword>
<evidence type="ECO:0000313" key="2">
    <source>
        <dbReference type="EMBL" id="ASB40992.1"/>
    </source>
</evidence>
<dbReference type="Proteomes" id="UP000196710">
    <property type="component" value="Chromosome"/>
</dbReference>
<protein>
    <submittedName>
        <fullName evidence="3">Permease</fullName>
    </submittedName>
</protein>
<dbReference type="Proteomes" id="UP000596035">
    <property type="component" value="Chromosome"/>
</dbReference>
<feature type="transmembrane region" description="Helical" evidence="1">
    <location>
        <begin position="139"/>
        <end position="161"/>
    </location>
</feature>
<feature type="transmembrane region" description="Helical" evidence="1">
    <location>
        <begin position="106"/>
        <end position="127"/>
    </location>
</feature>
<feature type="transmembrane region" description="Helical" evidence="1">
    <location>
        <begin position="42"/>
        <end position="61"/>
    </location>
</feature>
<feature type="transmembrane region" description="Helical" evidence="1">
    <location>
        <begin position="73"/>
        <end position="100"/>
    </location>
</feature>
<reference evidence="3 5" key="3">
    <citation type="submission" date="2020-11" db="EMBL/GenBank/DDBJ databases">
        <title>Closed and high quality bacterial genomes of the OMM12 community.</title>
        <authorList>
            <person name="Marbouty M."/>
            <person name="Lamy-Besnier Q."/>
            <person name="Debarbieux L."/>
            <person name="Koszul R."/>
        </authorList>
    </citation>
    <scope>NUCLEOTIDE SEQUENCE [LARGE SCALE GENOMIC DNA]</scope>
    <source>
        <strain evidence="3 5">KB18</strain>
    </source>
</reference>
<keyword evidence="1" id="KW-0472">Membrane</keyword>
<evidence type="ECO:0000313" key="5">
    <source>
        <dbReference type="Proteomes" id="UP000596035"/>
    </source>
</evidence>
<sequence>MNTVFTYSLLRFSSTFTFFLFSERQEKTLLSLKKAWKMFTGVLPQFVAILLFVGFALAVLSPETIRRLIGEETGFIGMLLASLVGAVSLVPVMIAFPIVAELLENGAGIIQMAVFVSTLTTVGLITIPIETKYLGKKVAILRNMLSFAFSFITAYLMGVFLK</sequence>
<evidence type="ECO:0000313" key="3">
    <source>
        <dbReference type="EMBL" id="QQR30273.1"/>
    </source>
</evidence>
<name>A0A1Z2XRB3_9FIRM</name>
<accession>A0A1Z2XRB3</accession>
<proteinExistence type="predicted"/>
<dbReference type="EMBL" id="CP021422">
    <property type="protein sequence ID" value="ASB40992.1"/>
    <property type="molecule type" value="Genomic_DNA"/>
</dbReference>
<dbReference type="EMBL" id="CP065321">
    <property type="protein sequence ID" value="QQR30273.1"/>
    <property type="molecule type" value="Genomic_DNA"/>
</dbReference>
<gene>
    <name evidence="2" type="ORF">ADH66_10215</name>
    <name evidence="3" type="ORF">I5Q82_00535</name>
</gene>